<evidence type="ECO:0000313" key="1">
    <source>
        <dbReference type="EMBL" id="KDR68980.1"/>
    </source>
</evidence>
<keyword evidence="2" id="KW-1185">Reference proteome</keyword>
<name>A0A067SDI9_GALM3</name>
<organism evidence="1 2">
    <name type="scientific">Galerina marginata (strain CBS 339.88)</name>
    <dbReference type="NCBI Taxonomy" id="685588"/>
    <lineage>
        <taxon>Eukaryota</taxon>
        <taxon>Fungi</taxon>
        <taxon>Dikarya</taxon>
        <taxon>Basidiomycota</taxon>
        <taxon>Agaricomycotina</taxon>
        <taxon>Agaricomycetes</taxon>
        <taxon>Agaricomycetidae</taxon>
        <taxon>Agaricales</taxon>
        <taxon>Agaricineae</taxon>
        <taxon>Strophariaceae</taxon>
        <taxon>Galerina</taxon>
    </lineage>
</organism>
<dbReference type="EMBL" id="KL142405">
    <property type="protein sequence ID" value="KDR68980.1"/>
    <property type="molecule type" value="Genomic_DNA"/>
</dbReference>
<reference evidence="2" key="1">
    <citation type="journal article" date="2014" name="Proc. Natl. Acad. Sci. U.S.A.">
        <title>Extensive sampling of basidiomycete genomes demonstrates inadequacy of the white-rot/brown-rot paradigm for wood decay fungi.</title>
        <authorList>
            <person name="Riley R."/>
            <person name="Salamov A.A."/>
            <person name="Brown D.W."/>
            <person name="Nagy L.G."/>
            <person name="Floudas D."/>
            <person name="Held B.W."/>
            <person name="Levasseur A."/>
            <person name="Lombard V."/>
            <person name="Morin E."/>
            <person name="Otillar R."/>
            <person name="Lindquist E.A."/>
            <person name="Sun H."/>
            <person name="LaButti K.M."/>
            <person name="Schmutz J."/>
            <person name="Jabbour D."/>
            <person name="Luo H."/>
            <person name="Baker S.E."/>
            <person name="Pisabarro A.G."/>
            <person name="Walton J.D."/>
            <person name="Blanchette R.A."/>
            <person name="Henrissat B."/>
            <person name="Martin F."/>
            <person name="Cullen D."/>
            <person name="Hibbett D.S."/>
            <person name="Grigoriev I.V."/>
        </authorList>
    </citation>
    <scope>NUCLEOTIDE SEQUENCE [LARGE SCALE GENOMIC DNA]</scope>
    <source>
        <strain evidence="2">CBS 339.88</strain>
    </source>
</reference>
<accession>A0A067SDI9</accession>
<evidence type="ECO:0000313" key="2">
    <source>
        <dbReference type="Proteomes" id="UP000027222"/>
    </source>
</evidence>
<proteinExistence type="predicted"/>
<protein>
    <submittedName>
        <fullName evidence="1">Uncharacterized protein</fullName>
    </submittedName>
</protein>
<sequence length="151" mass="16837">MGIFVWQGRSAVGNSMLAAKPDCFSSLPFGTLSSYTFKDDVDQSYSLTNFGLRIPLLVYRIPAGEWSAEDGQDGHPAIALTMANPGRISMELQTREDYDFVELAFLGKVDGQETDLAILLGLKRGQWKRISKEYIILPRPTGTTLQTKFIR</sequence>
<dbReference type="Proteomes" id="UP000027222">
    <property type="component" value="Unassembled WGS sequence"/>
</dbReference>
<gene>
    <name evidence="1" type="ORF">GALMADRAFT_215536</name>
</gene>
<dbReference type="HOGENOM" id="CLU_1731609_0_0_1"/>
<dbReference type="AlphaFoldDB" id="A0A067SDI9"/>